<gene>
    <name evidence="1" type="ORF">DCAF_LOCUS2404</name>
</gene>
<dbReference type="Proteomes" id="UP001314170">
    <property type="component" value="Unassembled WGS sequence"/>
</dbReference>
<comment type="caution">
    <text evidence="1">The sequence shown here is derived from an EMBL/GenBank/DDBJ whole genome shotgun (WGS) entry which is preliminary data.</text>
</comment>
<evidence type="ECO:0000313" key="1">
    <source>
        <dbReference type="EMBL" id="CAK7324738.1"/>
    </source>
</evidence>
<dbReference type="EMBL" id="CAWUPB010000615">
    <property type="protein sequence ID" value="CAK7324738.1"/>
    <property type="molecule type" value="Genomic_DNA"/>
</dbReference>
<feature type="non-terminal residue" evidence="1">
    <location>
        <position position="74"/>
    </location>
</feature>
<proteinExistence type="predicted"/>
<protein>
    <submittedName>
        <fullName evidence="1">Uncharacterized protein</fullName>
    </submittedName>
</protein>
<reference evidence="1 2" key="1">
    <citation type="submission" date="2024-01" db="EMBL/GenBank/DDBJ databases">
        <authorList>
            <person name="Waweru B."/>
        </authorList>
    </citation>
    <scope>NUCLEOTIDE SEQUENCE [LARGE SCALE GENOMIC DNA]</scope>
</reference>
<accession>A0AAV1QV56</accession>
<evidence type="ECO:0000313" key="2">
    <source>
        <dbReference type="Proteomes" id="UP001314170"/>
    </source>
</evidence>
<organism evidence="1 2">
    <name type="scientific">Dovyalis caffra</name>
    <dbReference type="NCBI Taxonomy" id="77055"/>
    <lineage>
        <taxon>Eukaryota</taxon>
        <taxon>Viridiplantae</taxon>
        <taxon>Streptophyta</taxon>
        <taxon>Embryophyta</taxon>
        <taxon>Tracheophyta</taxon>
        <taxon>Spermatophyta</taxon>
        <taxon>Magnoliopsida</taxon>
        <taxon>eudicotyledons</taxon>
        <taxon>Gunneridae</taxon>
        <taxon>Pentapetalae</taxon>
        <taxon>rosids</taxon>
        <taxon>fabids</taxon>
        <taxon>Malpighiales</taxon>
        <taxon>Salicaceae</taxon>
        <taxon>Flacourtieae</taxon>
        <taxon>Dovyalis</taxon>
    </lineage>
</organism>
<dbReference type="AlphaFoldDB" id="A0AAV1QV56"/>
<sequence>MAFSPVWVLNDESRQKLKMHFPKDTELNPESLGEEAHFVFQETQTFGVANDVGGWAKKGLPSEWLMVLVDGLRK</sequence>
<keyword evidence="2" id="KW-1185">Reference proteome</keyword>
<name>A0AAV1QV56_9ROSI</name>